<proteinExistence type="predicted"/>
<evidence type="ECO:0000313" key="2">
    <source>
        <dbReference type="Proteomes" id="UP000248148"/>
    </source>
</evidence>
<evidence type="ECO:0000313" key="1">
    <source>
        <dbReference type="EMBL" id="PYF01671.1"/>
    </source>
</evidence>
<organism evidence="1 2">
    <name type="scientific">Rhodopseudomonas faecalis</name>
    <dbReference type="NCBI Taxonomy" id="99655"/>
    <lineage>
        <taxon>Bacteria</taxon>
        <taxon>Pseudomonadati</taxon>
        <taxon>Pseudomonadota</taxon>
        <taxon>Alphaproteobacteria</taxon>
        <taxon>Hyphomicrobiales</taxon>
        <taxon>Nitrobacteraceae</taxon>
        <taxon>Rhodopseudomonas</taxon>
    </lineage>
</organism>
<keyword evidence="1" id="KW-0808">Transferase</keyword>
<dbReference type="GO" id="GO:0016740">
    <property type="term" value="F:transferase activity"/>
    <property type="evidence" value="ECO:0007669"/>
    <property type="project" value="UniProtKB-KW"/>
</dbReference>
<sequence>MVQLSPEESLLLLSCRVLLGKSDDAVLTSLVQSGPDWSFVLWRAETYQTLPLLHYHLQRLGLEDAVPDEVQAYLRNWTTVSQARSREQFRELGRVVAALQRLGIDHYVMKGAAIAASVYPDPLLRAMQDLDIMILPRDAWRVQREIYRLGYKHGVFDPKNGRFTPIFKPITPQSLRSKHALHSVTRTVRIAAPIAPTLLPEAWRRRQLKSFSNSDGTLTVPVFIDFHVSLSPGMALADVWRGASAENLLGQQVKLQSPTAMLWFSAARLYHEAFQHGTLKLQMFGDVDAILRVHHDRIDWAELLVMVKKYKIEPALFYVLSQAQRLFGSPMPAGALELLEPSQSKAPAEHDWGDILPKLLSRPLVNDFEFA</sequence>
<dbReference type="InterPro" id="IPR039498">
    <property type="entry name" value="NTP_transf_5"/>
</dbReference>
<gene>
    <name evidence="1" type="ORF">BJ122_11977</name>
</gene>
<dbReference type="Proteomes" id="UP000248148">
    <property type="component" value="Unassembled WGS sequence"/>
</dbReference>
<name>A0A318T9F3_9BRAD</name>
<keyword evidence="2" id="KW-1185">Reference proteome</keyword>
<reference evidence="1 2" key="1">
    <citation type="submission" date="2018-06" db="EMBL/GenBank/DDBJ databases">
        <title>Genomic Encyclopedia of Archaeal and Bacterial Type Strains, Phase II (KMG-II): from individual species to whole genera.</title>
        <authorList>
            <person name="Goeker M."/>
        </authorList>
    </citation>
    <scope>NUCLEOTIDE SEQUENCE [LARGE SCALE GENOMIC DNA]</scope>
    <source>
        <strain evidence="1 2">JCM 11668</strain>
    </source>
</reference>
<dbReference type="Pfam" id="PF14907">
    <property type="entry name" value="NTP_transf_5"/>
    <property type="match status" value="1"/>
</dbReference>
<dbReference type="RefSeq" id="WP_110781825.1">
    <property type="nucleotide sequence ID" value="NZ_QJTI01000019.1"/>
</dbReference>
<dbReference type="AlphaFoldDB" id="A0A318T9F3"/>
<dbReference type="OrthoDB" id="7943792at2"/>
<accession>A0A318T9F3</accession>
<comment type="caution">
    <text evidence="1">The sequence shown here is derived from an EMBL/GenBank/DDBJ whole genome shotgun (WGS) entry which is preliminary data.</text>
</comment>
<protein>
    <submittedName>
        <fullName evidence="1">Putative nucleotidyltransferase-like protein</fullName>
    </submittedName>
</protein>
<dbReference type="EMBL" id="QJTI01000019">
    <property type="protein sequence ID" value="PYF01671.1"/>
    <property type="molecule type" value="Genomic_DNA"/>
</dbReference>